<dbReference type="AlphaFoldDB" id="A0A345T351"/>
<protein>
    <submittedName>
        <fullName evidence="1">Uncharacterized protein</fullName>
    </submittedName>
</protein>
<name>A0A345T351_9ACTN</name>
<dbReference type="KEGG" id="stri:C7M71_026410"/>
<proteinExistence type="predicted"/>
<dbReference type="EMBL" id="CP031264">
    <property type="protein sequence ID" value="AXI80406.1"/>
    <property type="molecule type" value="Genomic_DNA"/>
</dbReference>
<evidence type="ECO:0000313" key="1">
    <source>
        <dbReference type="EMBL" id="AXI80406.1"/>
    </source>
</evidence>
<keyword evidence="2" id="KW-1185">Reference proteome</keyword>
<evidence type="ECO:0000313" key="2">
    <source>
        <dbReference type="Proteomes" id="UP000249340"/>
    </source>
</evidence>
<dbReference type="Proteomes" id="UP000249340">
    <property type="component" value="Chromosome"/>
</dbReference>
<sequence>MADAGGGTFGRTATEEIHRLTATVAAPLPGITVHGDAALRPHPPFELGRRQQNLLAGVLRQVPVVRDGTAAPPPAAEVQQALSRFRPAAPGELEGAANQFRPRLLEALVGPEARRTGYIRGLPPGVLPQLLSAAGRGAERPIALRVVYGATRRLPLRALSYVIPAVHMAQRIQRITQRTPHLEIVLMGHIGSGVNQLPEDEVADELRLLGRTLARLLPLLGVKDGFGILTDRRADAAADLADLAGRLDAENRAEVLRLLAGRGGSQSEDQTLRYAAAHVLLHDRDGVALEAEHGRTAPPGAVRIDVGGLQERHFHEVRILFGTQRSTAPSSPLILTRHSVPPYTMARGGDIALRDYLAGTAPEEAVMPPAVRHDLRYLGMHLTPGQVASAAGAD</sequence>
<dbReference type="RefSeq" id="WP_111491658.1">
    <property type="nucleotide sequence ID" value="NZ_CP031264.1"/>
</dbReference>
<reference evidence="2" key="1">
    <citation type="submission" date="2018-07" db="EMBL/GenBank/DDBJ databases">
        <title>Streptacidiphilus bronchialis DSM 106435 chromosome.</title>
        <authorList>
            <person name="Batra D."/>
            <person name="Gulvik C.A."/>
        </authorList>
    </citation>
    <scope>NUCLEOTIDE SEQUENCE [LARGE SCALE GENOMIC DNA]</scope>
    <source>
        <strain evidence="2">DSM 106435</strain>
    </source>
</reference>
<dbReference type="OrthoDB" id="4175993at2"/>
<gene>
    <name evidence="1" type="ORF">C7M71_026410</name>
</gene>
<accession>A0A345T351</accession>
<organism evidence="1 2">
    <name type="scientific">Peterkaempfera bronchialis</name>
    <dbReference type="NCBI Taxonomy" id="2126346"/>
    <lineage>
        <taxon>Bacteria</taxon>
        <taxon>Bacillati</taxon>
        <taxon>Actinomycetota</taxon>
        <taxon>Actinomycetes</taxon>
        <taxon>Kitasatosporales</taxon>
        <taxon>Streptomycetaceae</taxon>
        <taxon>Peterkaempfera</taxon>
    </lineage>
</organism>